<organism evidence="7 8">
    <name type="scientific">Lachnospira multipara</name>
    <dbReference type="NCBI Taxonomy" id="28051"/>
    <lineage>
        <taxon>Bacteria</taxon>
        <taxon>Bacillati</taxon>
        <taxon>Bacillota</taxon>
        <taxon>Clostridia</taxon>
        <taxon>Lachnospirales</taxon>
        <taxon>Lachnospiraceae</taxon>
        <taxon>Lachnospira</taxon>
    </lineage>
</organism>
<dbReference type="EMBL" id="FNUL01000012">
    <property type="protein sequence ID" value="SEF90158.1"/>
    <property type="molecule type" value="Genomic_DNA"/>
</dbReference>
<sequence length="226" mass="24758">MAIKIKLSNGGIMPRKAHDVDAGFDLCTPKKVLVKAGSSAVIDTGVHIEIPVGYAGLLVSKSGLNVKHGLLSTGLIDTGYQGSIAVKLYNHSTEDYTFEPGDKISQLVIMPISVDTLVEVDDFDTVTERGTNGFGSTGRSGINNMPTEGVQEKILDFIEDNRPTDVRTDWERGCAYACDEIEELATKPLRKDKLLDFIENNRPTDAQTDWEEGCAYICDEIEKLLM</sequence>
<proteinExistence type="inferred from homology"/>
<dbReference type="CDD" id="cd07557">
    <property type="entry name" value="trimeric_dUTPase"/>
    <property type="match status" value="1"/>
</dbReference>
<evidence type="ECO:0000256" key="1">
    <source>
        <dbReference type="ARBA" id="ARBA00006581"/>
    </source>
</evidence>
<dbReference type="AlphaFoldDB" id="A0A1H5VT64"/>
<dbReference type="InterPro" id="IPR029054">
    <property type="entry name" value="dUTPase-like"/>
</dbReference>
<dbReference type="Proteomes" id="UP000236726">
    <property type="component" value="Unassembled WGS sequence"/>
</dbReference>
<accession>A0A1H5VT64</accession>
<dbReference type="InterPro" id="IPR036157">
    <property type="entry name" value="dUTPase-like_sf"/>
</dbReference>
<dbReference type="RefSeq" id="WP_103953118.1">
    <property type="nucleotide sequence ID" value="NZ_FNUL01000012.1"/>
</dbReference>
<dbReference type="GO" id="GO:0000287">
    <property type="term" value="F:magnesium ion binding"/>
    <property type="evidence" value="ECO:0007669"/>
    <property type="project" value="InterPro"/>
</dbReference>
<dbReference type="PANTHER" id="PTHR11241:SF0">
    <property type="entry name" value="DEOXYURIDINE 5'-TRIPHOSPHATE NUCLEOTIDOHYDROLASE"/>
    <property type="match status" value="1"/>
</dbReference>
<evidence type="ECO:0000256" key="4">
    <source>
        <dbReference type="ARBA" id="ARBA00023080"/>
    </source>
</evidence>
<dbReference type="NCBIfam" id="TIGR00576">
    <property type="entry name" value="dut"/>
    <property type="match status" value="1"/>
</dbReference>
<keyword evidence="8" id="KW-1185">Reference proteome</keyword>
<dbReference type="NCBIfam" id="NF001862">
    <property type="entry name" value="PRK00601.1"/>
    <property type="match status" value="1"/>
</dbReference>
<evidence type="ECO:0000256" key="5">
    <source>
        <dbReference type="ARBA" id="ARBA00047686"/>
    </source>
</evidence>
<dbReference type="GO" id="GO:0006226">
    <property type="term" value="P:dUMP biosynthetic process"/>
    <property type="evidence" value="ECO:0007669"/>
    <property type="project" value="InterPro"/>
</dbReference>
<protein>
    <recommendedName>
        <fullName evidence="2">dUTP diphosphatase</fullName>
        <ecNumber evidence="2">3.6.1.23</ecNumber>
    </recommendedName>
</protein>
<reference evidence="7 8" key="1">
    <citation type="submission" date="2016-10" db="EMBL/GenBank/DDBJ databases">
        <authorList>
            <person name="de Groot N.N."/>
        </authorList>
    </citation>
    <scope>NUCLEOTIDE SEQUENCE [LARGE SCALE GENOMIC DNA]</scope>
    <source>
        <strain evidence="7 8">D15d</strain>
    </source>
</reference>
<comment type="similarity">
    <text evidence="1">Belongs to the dUTPase family.</text>
</comment>
<keyword evidence="4" id="KW-0546">Nucleotide metabolism</keyword>
<comment type="catalytic activity">
    <reaction evidence="5">
        <text>dUTP + H2O = dUMP + diphosphate + H(+)</text>
        <dbReference type="Rhea" id="RHEA:10248"/>
        <dbReference type="ChEBI" id="CHEBI:15377"/>
        <dbReference type="ChEBI" id="CHEBI:15378"/>
        <dbReference type="ChEBI" id="CHEBI:33019"/>
        <dbReference type="ChEBI" id="CHEBI:61555"/>
        <dbReference type="ChEBI" id="CHEBI:246422"/>
        <dbReference type="EC" id="3.6.1.23"/>
    </reaction>
</comment>
<evidence type="ECO:0000313" key="7">
    <source>
        <dbReference type="EMBL" id="SEF90158.1"/>
    </source>
</evidence>
<dbReference type="InterPro" id="IPR008181">
    <property type="entry name" value="dUTPase"/>
</dbReference>
<dbReference type="InterPro" id="IPR033704">
    <property type="entry name" value="dUTPase_trimeric"/>
</dbReference>
<dbReference type="GO" id="GO:0046081">
    <property type="term" value="P:dUTP catabolic process"/>
    <property type="evidence" value="ECO:0007669"/>
    <property type="project" value="InterPro"/>
</dbReference>
<evidence type="ECO:0000313" key="8">
    <source>
        <dbReference type="Proteomes" id="UP000236726"/>
    </source>
</evidence>
<feature type="domain" description="dUTPase-like" evidence="6">
    <location>
        <begin position="12"/>
        <end position="138"/>
    </location>
</feature>
<evidence type="ECO:0000256" key="3">
    <source>
        <dbReference type="ARBA" id="ARBA00022801"/>
    </source>
</evidence>
<dbReference type="EC" id="3.6.1.23" evidence="2"/>
<dbReference type="GO" id="GO:0004170">
    <property type="term" value="F:dUTP diphosphatase activity"/>
    <property type="evidence" value="ECO:0007669"/>
    <property type="project" value="UniProtKB-EC"/>
</dbReference>
<evidence type="ECO:0000256" key="2">
    <source>
        <dbReference type="ARBA" id="ARBA00012379"/>
    </source>
</evidence>
<keyword evidence="3 7" id="KW-0378">Hydrolase</keyword>
<dbReference type="SUPFAM" id="SSF51283">
    <property type="entry name" value="dUTPase-like"/>
    <property type="match status" value="1"/>
</dbReference>
<dbReference type="Pfam" id="PF00692">
    <property type="entry name" value="dUTPase"/>
    <property type="match status" value="1"/>
</dbReference>
<dbReference type="PANTHER" id="PTHR11241">
    <property type="entry name" value="DEOXYURIDINE 5'-TRIPHOSPHATE NUCLEOTIDOHYDROLASE"/>
    <property type="match status" value="1"/>
</dbReference>
<evidence type="ECO:0000259" key="6">
    <source>
        <dbReference type="Pfam" id="PF00692"/>
    </source>
</evidence>
<dbReference type="Gene3D" id="2.70.40.10">
    <property type="match status" value="1"/>
</dbReference>
<name>A0A1H5VT64_9FIRM</name>
<gene>
    <name evidence="7" type="ORF">SAMN05216537_11267</name>
</gene>